<reference evidence="6 7" key="1">
    <citation type="submission" date="2020-08" db="EMBL/GenBank/DDBJ databases">
        <title>Sequencing the genomes of 1000 actinobacteria strains.</title>
        <authorList>
            <person name="Klenk H.-P."/>
        </authorList>
    </citation>
    <scope>NUCLEOTIDE SEQUENCE [LARGE SCALE GENOMIC DNA]</scope>
    <source>
        <strain evidence="6 7">DSM 11053</strain>
    </source>
</reference>
<dbReference type="EMBL" id="JACHZG010000001">
    <property type="protein sequence ID" value="MBB3327235.1"/>
    <property type="molecule type" value="Genomic_DNA"/>
</dbReference>
<comment type="cofactor">
    <cofactor evidence="1">
        <name>Zn(2+)</name>
        <dbReference type="ChEBI" id="CHEBI:29105"/>
    </cofactor>
</comment>
<name>A0A7W5JW18_9ACTN</name>
<feature type="domain" description="Alcohol dehydrogenase-like C-terminal" evidence="5">
    <location>
        <begin position="48"/>
        <end position="155"/>
    </location>
</feature>
<dbReference type="AlphaFoldDB" id="A0A7W5JW18"/>
<evidence type="ECO:0000256" key="2">
    <source>
        <dbReference type="ARBA" id="ARBA00008072"/>
    </source>
</evidence>
<proteinExistence type="inferred from homology"/>
<dbReference type="Pfam" id="PF00107">
    <property type="entry name" value="ADH_zinc_N"/>
    <property type="match status" value="1"/>
</dbReference>
<dbReference type="PANTHER" id="PTHR42813:SF4">
    <property type="entry name" value="NADP-DEPENDENT ISOPROPANOL DEHYDROGENASE"/>
    <property type="match status" value="1"/>
</dbReference>
<dbReference type="PANTHER" id="PTHR42813">
    <property type="entry name" value="ZINC-TYPE ALCOHOL DEHYDROGENASE-LIKE"/>
    <property type="match status" value="1"/>
</dbReference>
<evidence type="ECO:0000313" key="7">
    <source>
        <dbReference type="Proteomes" id="UP000565572"/>
    </source>
</evidence>
<keyword evidence="4" id="KW-0862">Zinc</keyword>
<organism evidence="6 7">
    <name type="scientific">Microlunatus antarcticus</name>
    <dbReference type="NCBI Taxonomy" id="53388"/>
    <lineage>
        <taxon>Bacteria</taxon>
        <taxon>Bacillati</taxon>
        <taxon>Actinomycetota</taxon>
        <taxon>Actinomycetes</taxon>
        <taxon>Propionibacteriales</taxon>
        <taxon>Propionibacteriaceae</taxon>
        <taxon>Microlunatus</taxon>
    </lineage>
</organism>
<keyword evidence="3" id="KW-0479">Metal-binding</keyword>
<evidence type="ECO:0000256" key="3">
    <source>
        <dbReference type="ARBA" id="ARBA00022723"/>
    </source>
</evidence>
<protein>
    <submittedName>
        <fullName evidence="6">Threonine dehydrogenase-like Zn-dependent dehydrogenase</fullName>
    </submittedName>
</protein>
<evidence type="ECO:0000313" key="6">
    <source>
        <dbReference type="EMBL" id="MBB3327235.1"/>
    </source>
</evidence>
<gene>
    <name evidence="6" type="ORF">FHX39_002179</name>
</gene>
<evidence type="ECO:0000256" key="4">
    <source>
        <dbReference type="ARBA" id="ARBA00022833"/>
    </source>
</evidence>
<dbReference type="SUPFAM" id="SSF51735">
    <property type="entry name" value="NAD(P)-binding Rossmann-fold domains"/>
    <property type="match status" value="1"/>
</dbReference>
<dbReference type="InterPro" id="IPR036291">
    <property type="entry name" value="NAD(P)-bd_dom_sf"/>
</dbReference>
<sequence length="189" mass="19764">MPFADDSLDKVPDGVSDEGAVMLSDILPTGFEIGVRYGRVEPGDVDAVVDLDANRLEQAASFGATDTVTSGDEDWVEQVLALTDGLGVDVAIEAVGVPATFAACLAIVRPGGSVANDGVHGTSVPRPLQDLWIMDLSITTGLVSTSTTAMLLKLVAQSRLAVTVGRDLGPDLRFLRLFRSGPRAVTIEV</sequence>
<dbReference type="Gene3D" id="3.40.50.720">
    <property type="entry name" value="NAD(P)-binding Rossmann-like Domain"/>
    <property type="match status" value="2"/>
</dbReference>
<dbReference type="GO" id="GO:0046872">
    <property type="term" value="F:metal ion binding"/>
    <property type="evidence" value="ECO:0007669"/>
    <property type="project" value="UniProtKB-KW"/>
</dbReference>
<evidence type="ECO:0000259" key="5">
    <source>
        <dbReference type="Pfam" id="PF00107"/>
    </source>
</evidence>
<comment type="similarity">
    <text evidence="2">Belongs to the zinc-containing alcohol dehydrogenase family.</text>
</comment>
<dbReference type="Gene3D" id="3.90.180.10">
    <property type="entry name" value="Medium-chain alcohol dehydrogenases, catalytic domain"/>
    <property type="match status" value="2"/>
</dbReference>
<dbReference type="InterPro" id="IPR013149">
    <property type="entry name" value="ADH-like_C"/>
</dbReference>
<keyword evidence="7" id="KW-1185">Reference proteome</keyword>
<dbReference type="RefSeq" id="WP_198423356.1">
    <property type="nucleotide sequence ID" value="NZ_JACHZG010000001.1"/>
</dbReference>
<dbReference type="Proteomes" id="UP000565572">
    <property type="component" value="Unassembled WGS sequence"/>
</dbReference>
<accession>A0A7W5JW18</accession>
<evidence type="ECO:0000256" key="1">
    <source>
        <dbReference type="ARBA" id="ARBA00001947"/>
    </source>
</evidence>
<comment type="caution">
    <text evidence="6">The sequence shown here is derived from an EMBL/GenBank/DDBJ whole genome shotgun (WGS) entry which is preliminary data.</text>
</comment>